<reference evidence="2 3" key="1">
    <citation type="submission" date="2019-09" db="EMBL/GenBank/DDBJ databases">
        <title>Draft genome of the ectomycorrhizal ascomycete Sphaerosporella brunnea.</title>
        <authorList>
            <consortium name="DOE Joint Genome Institute"/>
            <person name="Benucci G.M."/>
            <person name="Marozzi G."/>
            <person name="Antonielli L."/>
            <person name="Sanchez S."/>
            <person name="Marco P."/>
            <person name="Wang X."/>
            <person name="Falini L.B."/>
            <person name="Barry K."/>
            <person name="Haridas S."/>
            <person name="Lipzen A."/>
            <person name="Labutti K."/>
            <person name="Grigoriev I.V."/>
            <person name="Murat C."/>
            <person name="Martin F."/>
            <person name="Albertini E."/>
            <person name="Donnini D."/>
            <person name="Bonito G."/>
        </authorList>
    </citation>
    <scope>NUCLEOTIDE SEQUENCE [LARGE SCALE GENOMIC DNA]</scope>
    <source>
        <strain evidence="2 3">Sb_GMNB300</strain>
    </source>
</reference>
<keyword evidence="3" id="KW-1185">Reference proteome</keyword>
<evidence type="ECO:0000256" key="1">
    <source>
        <dbReference type="SAM" id="Phobius"/>
    </source>
</evidence>
<protein>
    <submittedName>
        <fullName evidence="2">Uncharacterized protein</fullName>
    </submittedName>
</protein>
<accession>A0A5J5ETB1</accession>
<dbReference type="AlphaFoldDB" id="A0A5J5ETB1"/>
<proteinExistence type="predicted"/>
<keyword evidence="1" id="KW-0472">Membrane</keyword>
<keyword evidence="1" id="KW-1133">Transmembrane helix</keyword>
<sequence length="124" mass="13450">MPDPNWPVTIVALDLLLMWCHSGRVISAKYPWRLRSQTSRKHARILKKGFSNVTSAFFAAAFATHISTHTGGGGGGGETERRKAVVSRLCQARGIGIGRLDDKGMGEFLGASAVCCCRGYRRAL</sequence>
<keyword evidence="1" id="KW-0812">Transmembrane</keyword>
<comment type="caution">
    <text evidence="2">The sequence shown here is derived from an EMBL/GenBank/DDBJ whole genome shotgun (WGS) entry which is preliminary data.</text>
</comment>
<evidence type="ECO:0000313" key="3">
    <source>
        <dbReference type="Proteomes" id="UP000326924"/>
    </source>
</evidence>
<dbReference type="InParanoid" id="A0A5J5ETB1"/>
<dbReference type="EMBL" id="VXIS01000122">
    <property type="protein sequence ID" value="KAA8903114.1"/>
    <property type="molecule type" value="Genomic_DNA"/>
</dbReference>
<gene>
    <name evidence="2" type="ORF">FN846DRAFT_954581</name>
</gene>
<feature type="transmembrane region" description="Helical" evidence="1">
    <location>
        <begin position="6"/>
        <end position="26"/>
    </location>
</feature>
<dbReference type="Proteomes" id="UP000326924">
    <property type="component" value="Unassembled WGS sequence"/>
</dbReference>
<organism evidence="2 3">
    <name type="scientific">Sphaerosporella brunnea</name>
    <dbReference type="NCBI Taxonomy" id="1250544"/>
    <lineage>
        <taxon>Eukaryota</taxon>
        <taxon>Fungi</taxon>
        <taxon>Dikarya</taxon>
        <taxon>Ascomycota</taxon>
        <taxon>Pezizomycotina</taxon>
        <taxon>Pezizomycetes</taxon>
        <taxon>Pezizales</taxon>
        <taxon>Pyronemataceae</taxon>
        <taxon>Sphaerosporella</taxon>
    </lineage>
</organism>
<name>A0A5J5ETB1_9PEZI</name>
<evidence type="ECO:0000313" key="2">
    <source>
        <dbReference type="EMBL" id="KAA8903114.1"/>
    </source>
</evidence>